<organism evidence="2 3">
    <name type="scientific">Musa troglodytarum</name>
    <name type="common">fe'i banana</name>
    <dbReference type="NCBI Taxonomy" id="320322"/>
    <lineage>
        <taxon>Eukaryota</taxon>
        <taxon>Viridiplantae</taxon>
        <taxon>Streptophyta</taxon>
        <taxon>Embryophyta</taxon>
        <taxon>Tracheophyta</taxon>
        <taxon>Spermatophyta</taxon>
        <taxon>Magnoliopsida</taxon>
        <taxon>Liliopsida</taxon>
        <taxon>Zingiberales</taxon>
        <taxon>Musaceae</taxon>
        <taxon>Musa</taxon>
    </lineage>
</organism>
<evidence type="ECO:0000256" key="1">
    <source>
        <dbReference type="SAM" id="Phobius"/>
    </source>
</evidence>
<reference evidence="2" key="1">
    <citation type="submission" date="2022-05" db="EMBL/GenBank/DDBJ databases">
        <title>The Musa troglodytarum L. genome provides insights into the mechanism of non-climacteric behaviour and enrichment of carotenoids.</title>
        <authorList>
            <person name="Wang J."/>
        </authorList>
    </citation>
    <scope>NUCLEOTIDE SEQUENCE</scope>
    <source>
        <tissue evidence="2">Leaf</tissue>
    </source>
</reference>
<dbReference type="AlphaFoldDB" id="A0A9E7F7F8"/>
<protein>
    <submittedName>
        <fullName evidence="2">IQ-domain</fullName>
    </submittedName>
</protein>
<keyword evidence="3" id="KW-1185">Reference proteome</keyword>
<dbReference type="Proteomes" id="UP001055439">
    <property type="component" value="Chromosome 2"/>
</dbReference>
<keyword evidence="1" id="KW-0812">Transmembrane</keyword>
<sequence length="85" mass="9333">MADTNLGDGGDLTQVWAMALAFHLYPTRLLALLCLLRLICIASSRSDLSFFPLFIAAPRGLDLTRPKKVALLVILANIKVLHSTR</sequence>
<feature type="transmembrane region" description="Helical" evidence="1">
    <location>
        <begin position="15"/>
        <end position="36"/>
    </location>
</feature>
<evidence type="ECO:0000313" key="2">
    <source>
        <dbReference type="EMBL" id="URD89022.1"/>
    </source>
</evidence>
<proteinExistence type="predicted"/>
<accession>A0A9E7F7F8</accession>
<dbReference type="OrthoDB" id="1923765at2759"/>
<keyword evidence="1" id="KW-0472">Membrane</keyword>
<dbReference type="EMBL" id="CP097504">
    <property type="protein sequence ID" value="URD89022.1"/>
    <property type="molecule type" value="Genomic_DNA"/>
</dbReference>
<gene>
    <name evidence="2" type="ORF">MUK42_28412</name>
</gene>
<keyword evidence="1" id="KW-1133">Transmembrane helix</keyword>
<name>A0A9E7F7F8_9LILI</name>
<evidence type="ECO:0000313" key="3">
    <source>
        <dbReference type="Proteomes" id="UP001055439"/>
    </source>
</evidence>